<evidence type="ECO:0000256" key="7">
    <source>
        <dbReference type="PROSITE-ProRule" id="PRU00042"/>
    </source>
</evidence>
<evidence type="ECO:0000256" key="4">
    <source>
        <dbReference type="ARBA" id="ARBA00022771"/>
    </source>
</evidence>
<dbReference type="PANTHER" id="PTHR24394:SF29">
    <property type="entry name" value="MYONEURIN"/>
    <property type="match status" value="1"/>
</dbReference>
<dbReference type="PANTHER" id="PTHR24394">
    <property type="entry name" value="ZINC FINGER PROTEIN"/>
    <property type="match status" value="1"/>
</dbReference>
<evidence type="ECO:0000256" key="2">
    <source>
        <dbReference type="ARBA" id="ARBA00022723"/>
    </source>
</evidence>
<feature type="domain" description="C2H2-type" evidence="9">
    <location>
        <begin position="43"/>
        <end position="70"/>
    </location>
</feature>
<evidence type="ECO:0000256" key="3">
    <source>
        <dbReference type="ARBA" id="ARBA00022737"/>
    </source>
</evidence>
<evidence type="ECO:0000256" key="5">
    <source>
        <dbReference type="ARBA" id="ARBA00022833"/>
    </source>
</evidence>
<keyword evidence="6" id="KW-0539">Nucleus</keyword>
<dbReference type="InterPro" id="IPR036236">
    <property type="entry name" value="Znf_C2H2_sf"/>
</dbReference>
<dbReference type="InterPro" id="IPR013087">
    <property type="entry name" value="Znf_C2H2_type"/>
</dbReference>
<dbReference type="Gene3D" id="3.30.160.60">
    <property type="entry name" value="Classic Zinc Finger"/>
    <property type="match status" value="2"/>
</dbReference>
<evidence type="ECO:0000313" key="11">
    <source>
        <dbReference type="Proteomes" id="UP000283509"/>
    </source>
</evidence>
<protein>
    <recommendedName>
        <fullName evidence="9">C2H2-type domain-containing protein</fullName>
    </recommendedName>
</protein>
<dbReference type="GO" id="GO:0000981">
    <property type="term" value="F:DNA-binding transcription factor activity, RNA polymerase II-specific"/>
    <property type="evidence" value="ECO:0007669"/>
    <property type="project" value="TreeGrafter"/>
</dbReference>
<evidence type="ECO:0000256" key="6">
    <source>
        <dbReference type="ARBA" id="ARBA00023242"/>
    </source>
</evidence>
<evidence type="ECO:0000259" key="9">
    <source>
        <dbReference type="PROSITE" id="PS50157"/>
    </source>
</evidence>
<dbReference type="SUPFAM" id="SSF57667">
    <property type="entry name" value="beta-beta-alpha zinc fingers"/>
    <property type="match status" value="1"/>
</dbReference>
<comment type="subcellular location">
    <subcellularLocation>
        <location evidence="1">Nucleus</location>
    </subcellularLocation>
</comment>
<keyword evidence="11" id="KW-1185">Reference proteome</keyword>
<accession>A0A423SCL4</accession>
<evidence type="ECO:0000256" key="1">
    <source>
        <dbReference type="ARBA" id="ARBA00004123"/>
    </source>
</evidence>
<feature type="domain" description="C2H2-type" evidence="9">
    <location>
        <begin position="71"/>
        <end position="96"/>
    </location>
</feature>
<keyword evidence="4 7" id="KW-0863">Zinc-finger</keyword>
<gene>
    <name evidence="10" type="ORF">C7M84_020193</name>
</gene>
<reference evidence="10 11" key="2">
    <citation type="submission" date="2019-01" db="EMBL/GenBank/DDBJ databases">
        <title>The decoding of complex shrimp genome reveals the adaptation for benthos swimmer, frequently molting mechanism and breeding impact on genome.</title>
        <authorList>
            <person name="Sun Y."/>
            <person name="Gao Y."/>
            <person name="Yu Y."/>
        </authorList>
    </citation>
    <scope>NUCLEOTIDE SEQUENCE [LARGE SCALE GENOMIC DNA]</scope>
    <source>
        <tissue evidence="10">Muscle</tissue>
    </source>
</reference>
<dbReference type="AlphaFoldDB" id="A0A423SCL4"/>
<dbReference type="SMART" id="SM00355">
    <property type="entry name" value="ZnF_C2H2"/>
    <property type="match status" value="3"/>
</dbReference>
<feature type="region of interest" description="Disordered" evidence="8">
    <location>
        <begin position="1"/>
        <end position="22"/>
    </location>
</feature>
<evidence type="ECO:0000256" key="8">
    <source>
        <dbReference type="SAM" id="MobiDB-lite"/>
    </source>
</evidence>
<dbReference type="GO" id="GO:0005634">
    <property type="term" value="C:nucleus"/>
    <property type="evidence" value="ECO:0007669"/>
    <property type="project" value="UniProtKB-SubCell"/>
</dbReference>
<dbReference type="Proteomes" id="UP000283509">
    <property type="component" value="Unassembled WGS sequence"/>
</dbReference>
<comment type="caution">
    <text evidence="10">The sequence shown here is derived from an EMBL/GenBank/DDBJ whole genome shotgun (WGS) entry which is preliminary data.</text>
</comment>
<organism evidence="10 11">
    <name type="scientific">Penaeus vannamei</name>
    <name type="common">Whiteleg shrimp</name>
    <name type="synonym">Litopenaeus vannamei</name>
    <dbReference type="NCBI Taxonomy" id="6689"/>
    <lineage>
        <taxon>Eukaryota</taxon>
        <taxon>Metazoa</taxon>
        <taxon>Ecdysozoa</taxon>
        <taxon>Arthropoda</taxon>
        <taxon>Crustacea</taxon>
        <taxon>Multicrustacea</taxon>
        <taxon>Malacostraca</taxon>
        <taxon>Eumalacostraca</taxon>
        <taxon>Eucarida</taxon>
        <taxon>Decapoda</taxon>
        <taxon>Dendrobranchiata</taxon>
        <taxon>Penaeoidea</taxon>
        <taxon>Penaeidae</taxon>
        <taxon>Penaeus</taxon>
    </lineage>
</organism>
<keyword evidence="5" id="KW-0862">Zinc</keyword>
<sequence>MNGPRERGEHRPGAAPRVRGGSGRAGLGGALAGAWEPPILGIYTCHMCGFKSGNKIELNNHVRVHTGGWPYVCALCDYKTRRSNDLKRHELTRHQGGVLRPFRCDLCQYRTTHAVLLRRHRAAKHPAP</sequence>
<dbReference type="OrthoDB" id="6336709at2759"/>
<dbReference type="GO" id="GO:0008270">
    <property type="term" value="F:zinc ion binding"/>
    <property type="evidence" value="ECO:0007669"/>
    <property type="project" value="UniProtKB-KW"/>
</dbReference>
<keyword evidence="3" id="KW-0677">Repeat</keyword>
<keyword evidence="2" id="KW-0479">Metal-binding</keyword>
<reference evidence="10 11" key="1">
    <citation type="submission" date="2018-04" db="EMBL/GenBank/DDBJ databases">
        <authorList>
            <person name="Zhang X."/>
            <person name="Yuan J."/>
            <person name="Li F."/>
            <person name="Xiang J."/>
        </authorList>
    </citation>
    <scope>NUCLEOTIDE SEQUENCE [LARGE SCALE GENOMIC DNA]</scope>
    <source>
        <tissue evidence="10">Muscle</tissue>
    </source>
</reference>
<evidence type="ECO:0000313" key="10">
    <source>
        <dbReference type="EMBL" id="ROT61982.1"/>
    </source>
</evidence>
<proteinExistence type="predicted"/>
<dbReference type="PROSITE" id="PS50157">
    <property type="entry name" value="ZINC_FINGER_C2H2_2"/>
    <property type="match status" value="2"/>
</dbReference>
<dbReference type="Pfam" id="PF00096">
    <property type="entry name" value="zf-C2H2"/>
    <property type="match status" value="2"/>
</dbReference>
<dbReference type="EMBL" id="QCYY01003894">
    <property type="protein sequence ID" value="ROT61982.1"/>
    <property type="molecule type" value="Genomic_DNA"/>
</dbReference>
<name>A0A423SCL4_PENVA</name>
<feature type="compositionally biased region" description="Basic and acidic residues" evidence="8">
    <location>
        <begin position="1"/>
        <end position="12"/>
    </location>
</feature>